<dbReference type="STRING" id="546364.SAMN04489730_4524"/>
<evidence type="ECO:0000256" key="1">
    <source>
        <dbReference type="SAM" id="MobiDB-lite"/>
    </source>
</evidence>
<evidence type="ECO:0000313" key="2">
    <source>
        <dbReference type="EMBL" id="SFW78479.1"/>
    </source>
</evidence>
<dbReference type="OrthoDB" id="6396144at2"/>
<dbReference type="RefSeq" id="WP_072478138.1">
    <property type="nucleotide sequence ID" value="NZ_FPJG01000006.1"/>
</dbReference>
<keyword evidence="3" id="KW-1185">Reference proteome</keyword>
<feature type="compositionally biased region" description="Low complexity" evidence="1">
    <location>
        <begin position="369"/>
        <end position="390"/>
    </location>
</feature>
<feature type="region of interest" description="Disordered" evidence="1">
    <location>
        <begin position="367"/>
        <end position="390"/>
    </location>
</feature>
<evidence type="ECO:0008006" key="4">
    <source>
        <dbReference type="Google" id="ProtNLM"/>
    </source>
</evidence>
<sequence>MTKVGYSDAVNDALERLDDLGYERGIQGDLANHGPMGAEALAALGHGDKVASWVEVYRTAMPHHDPPSPRFALDAADESSWRSALGSFDRAGDWEQLMARELAEAPWQTVLARWWPRLLPGMLAGFTHGTIRTAHAVRSLAAVPEPSPLQLTELARALGYWAARFTRLPGKPRLGGQQGVTSAVAALPRLRGEVPVTPPVAAKRLQTLDTMPGYLEGLEELAPGDAQWLLSEMTSEFAGVYVAHDEIFAVPMVHTVTLPAAVRLVLPYLPAEQHTASVEAVWQVHLAFLLAFTRDRRGEADMIRAATDADLPSFDELSARSVEHGDEHVIKFTEACLRENLLRPDRRFAAAAFAALQRIESSREAHAQTTLSTMATSRSATASTGSARPV</sequence>
<gene>
    <name evidence="2" type="ORF">SAMN04489730_4524</name>
</gene>
<dbReference type="AlphaFoldDB" id="A0A1K1S319"/>
<reference evidence="3" key="1">
    <citation type="submission" date="2016-11" db="EMBL/GenBank/DDBJ databases">
        <authorList>
            <person name="Varghese N."/>
            <person name="Submissions S."/>
        </authorList>
    </citation>
    <scope>NUCLEOTIDE SEQUENCE [LARGE SCALE GENOMIC DNA]</scope>
    <source>
        <strain evidence="3">DSM 44671</strain>
    </source>
</reference>
<dbReference type="Proteomes" id="UP000182740">
    <property type="component" value="Unassembled WGS sequence"/>
</dbReference>
<evidence type="ECO:0000313" key="3">
    <source>
        <dbReference type="Proteomes" id="UP000182740"/>
    </source>
</evidence>
<proteinExistence type="predicted"/>
<protein>
    <recommendedName>
        <fullName evidence="4">DUF4243 domain-containing protein</fullName>
    </recommendedName>
</protein>
<dbReference type="EMBL" id="FPJG01000006">
    <property type="protein sequence ID" value="SFW78479.1"/>
    <property type="molecule type" value="Genomic_DNA"/>
</dbReference>
<name>A0A1K1S319_9PSEU</name>
<accession>A0A1K1S319</accession>
<organism evidence="2 3">
    <name type="scientific">Amycolatopsis australiensis</name>
    <dbReference type="NCBI Taxonomy" id="546364"/>
    <lineage>
        <taxon>Bacteria</taxon>
        <taxon>Bacillati</taxon>
        <taxon>Actinomycetota</taxon>
        <taxon>Actinomycetes</taxon>
        <taxon>Pseudonocardiales</taxon>
        <taxon>Pseudonocardiaceae</taxon>
        <taxon>Amycolatopsis</taxon>
    </lineage>
</organism>